<dbReference type="Gene3D" id="2.130.10.10">
    <property type="entry name" value="YVTN repeat-like/Quinoprotein amine dehydrogenase"/>
    <property type="match status" value="3"/>
</dbReference>
<dbReference type="InterPro" id="IPR008271">
    <property type="entry name" value="Ser/Thr_kinase_AS"/>
</dbReference>
<dbReference type="EMBL" id="JBHSBI010000005">
    <property type="protein sequence ID" value="MFC4008053.1"/>
    <property type="molecule type" value="Genomic_DNA"/>
</dbReference>
<name>A0ABV8G2X1_9ACTN</name>
<dbReference type="Pfam" id="PF00069">
    <property type="entry name" value="Pkinase"/>
    <property type="match status" value="1"/>
</dbReference>
<evidence type="ECO:0000256" key="2">
    <source>
        <dbReference type="ARBA" id="ARBA00022741"/>
    </source>
</evidence>
<feature type="repeat" description="WD" evidence="5">
    <location>
        <begin position="849"/>
        <end position="879"/>
    </location>
</feature>
<feature type="repeat" description="WD" evidence="5">
    <location>
        <begin position="1019"/>
        <end position="1050"/>
    </location>
</feature>
<dbReference type="InterPro" id="IPR011047">
    <property type="entry name" value="Quinoprotein_ADH-like_sf"/>
</dbReference>
<reference evidence="8" key="1">
    <citation type="journal article" date="2019" name="Int. J. Syst. Evol. Microbiol.">
        <title>The Global Catalogue of Microorganisms (GCM) 10K type strain sequencing project: providing services to taxonomists for standard genome sequencing and annotation.</title>
        <authorList>
            <consortium name="The Broad Institute Genomics Platform"/>
            <consortium name="The Broad Institute Genome Sequencing Center for Infectious Disease"/>
            <person name="Wu L."/>
            <person name="Ma J."/>
        </authorList>
    </citation>
    <scope>NUCLEOTIDE SEQUENCE [LARGE SCALE GENOMIC DNA]</scope>
    <source>
        <strain evidence="8">TBRC 1276</strain>
    </source>
</reference>
<dbReference type="PANTHER" id="PTHR43289:SF34">
    <property type="entry name" value="SERINE_THREONINE-PROTEIN KINASE YBDM-RELATED"/>
    <property type="match status" value="1"/>
</dbReference>
<dbReference type="RefSeq" id="WP_379528138.1">
    <property type="nucleotide sequence ID" value="NZ_JBHSBI010000005.1"/>
</dbReference>
<evidence type="ECO:0000256" key="4">
    <source>
        <dbReference type="ARBA" id="ARBA00022840"/>
    </source>
</evidence>
<keyword evidence="3 7" id="KW-0418">Kinase</keyword>
<evidence type="ECO:0000313" key="7">
    <source>
        <dbReference type="EMBL" id="MFC4008053.1"/>
    </source>
</evidence>
<dbReference type="Gene3D" id="1.10.510.10">
    <property type="entry name" value="Transferase(Phosphotransferase) domain 1"/>
    <property type="match status" value="1"/>
</dbReference>
<keyword evidence="4" id="KW-0067">ATP-binding</keyword>
<dbReference type="Gene3D" id="3.30.200.20">
    <property type="entry name" value="Phosphorylase Kinase, domain 1"/>
    <property type="match status" value="1"/>
</dbReference>
<dbReference type="InterPro" id="IPR000719">
    <property type="entry name" value="Prot_kinase_dom"/>
</dbReference>
<evidence type="ECO:0000259" key="6">
    <source>
        <dbReference type="PROSITE" id="PS50011"/>
    </source>
</evidence>
<sequence>MQGLIAGDPQRIDGYWLAGRLGSGGQGVVYDAYDGEGRRVAIKVLHSSEEKMREQLAKEAAVTQRVASFCTARVLAVQTDARKPYIVSEYVAGPSLRAAQRIFAGDDLHRLGTAIATALTAIHEAGVTHRDLKPDNVLLSPDGPRVIDFGIARTQDMSLTATGLVTGTPTYMAPEVFTGERADARADVFAWGAIMVFAATGEDPFRADNLGGVMHRVLSVHPDLSTMPGNLRPLVEAALEKDPAARPSARDLLLALVSGNGADTRGLLTEGSRTARDLHVPETVDPALGTLAEDAYGALTPETRELVPEVFLRFVSVDEDGRESGRRVSMEELVEGRPEREIVIVEHILQAFSYLVTRKGDNVALTRPALLRAWPRLRQWIDADRDGLPVLNEITTAARYWADHGRRIGDLLQGSRLEHALSWATTGRRHLTLTPQERDFLNAGTLLTRKRARRRRLTSVALGGLLVVALVAGGLAVRQSDVVAEQRDTATGRQLAVEADQLRTADPVKAMLLSVAGWRLAPGAETRSSMTASLYRPESAAFRQPPAKGLTLRAVSGDGRRLASVSEDGVRVYDVSTGRRTAFWSWPSGHGRFPTGAALSPSGRLLVTAAQGQVTAWDVMTGRKRAQHTVRQGAPLLRVAFGDHEWIVAITIEREIESLWDVRTGRASKVPLESLESMSISADGRMLAAVRMGRLHMLRLPQMTQDTRLPRACGRLVAFSPDSRHLLCARGAITTYDLESATKVTSPDGEWRWTGTDSSAELDEAAHTGMRFSRDGKLLLGFADESIRLWDATTGAVVFTHRTEGTASDAWLDPDGRTIRYLQDDSVVSLDVQPNVMAAKMPNGSYGQAISPDGRWIAAGGENTPMRIWDVQARRFVGTLPGSEQASDETVFDRQGRMLVAQRYNGEFHAWEVATRTLRWKRPVPKDSEVSGMAFSPDGKTFVAAIGAPNSSGQGRHLLTLDAASGRPISKAPLETDAGAIAFLADGKSLTSVYGRILDPRTGSPVGTGFNTTDENSVIATSPTGPLMAVSGVDGTVALWDSRQQTALSPMLRGTPGGTLGHLAFSPDGTLLAAITDSGTTTLVQLWDVGTKRRLATIPLHVDFTTALGFTGDSASLVVTDQQGAVTTLPVSGDRIAKAVCRRAGRTLTPVEWKQHLGDVSYREICLTE</sequence>
<dbReference type="PROSITE" id="PS50011">
    <property type="entry name" value="PROTEIN_KINASE_DOM"/>
    <property type="match status" value="1"/>
</dbReference>
<protein>
    <submittedName>
        <fullName evidence="7">WD40 repeat domain-containing serine/threonine protein kinase</fullName>
    </submittedName>
</protein>
<dbReference type="SUPFAM" id="SSF50969">
    <property type="entry name" value="YVTN repeat-like/Quinoprotein amine dehydrogenase"/>
    <property type="match status" value="1"/>
</dbReference>
<dbReference type="Proteomes" id="UP001595851">
    <property type="component" value="Unassembled WGS sequence"/>
</dbReference>
<organism evidence="7 8">
    <name type="scientific">Nonomuraea purpurea</name>
    <dbReference type="NCBI Taxonomy" id="1849276"/>
    <lineage>
        <taxon>Bacteria</taxon>
        <taxon>Bacillati</taxon>
        <taxon>Actinomycetota</taxon>
        <taxon>Actinomycetes</taxon>
        <taxon>Streptosporangiales</taxon>
        <taxon>Streptosporangiaceae</taxon>
        <taxon>Nonomuraea</taxon>
    </lineage>
</organism>
<dbReference type="Pfam" id="PF20703">
    <property type="entry name" value="nSTAND1"/>
    <property type="match status" value="1"/>
</dbReference>
<dbReference type="PANTHER" id="PTHR43289">
    <property type="entry name" value="MITOGEN-ACTIVATED PROTEIN KINASE KINASE KINASE 20-RELATED"/>
    <property type="match status" value="1"/>
</dbReference>
<evidence type="ECO:0000256" key="5">
    <source>
        <dbReference type="PROSITE-ProRule" id="PRU00221"/>
    </source>
</evidence>
<dbReference type="InterPro" id="IPR049052">
    <property type="entry name" value="nSTAND1"/>
</dbReference>
<keyword evidence="8" id="KW-1185">Reference proteome</keyword>
<evidence type="ECO:0000256" key="1">
    <source>
        <dbReference type="ARBA" id="ARBA00022679"/>
    </source>
</evidence>
<gene>
    <name evidence="7" type="ORF">ACFOY2_12535</name>
</gene>
<dbReference type="Pfam" id="PF00400">
    <property type="entry name" value="WD40"/>
    <property type="match status" value="2"/>
</dbReference>
<dbReference type="SUPFAM" id="SSF50998">
    <property type="entry name" value="Quinoprotein alcohol dehydrogenase-like"/>
    <property type="match status" value="1"/>
</dbReference>
<keyword evidence="7" id="KW-0723">Serine/threonine-protein kinase</keyword>
<dbReference type="GO" id="GO:0004674">
    <property type="term" value="F:protein serine/threonine kinase activity"/>
    <property type="evidence" value="ECO:0007669"/>
    <property type="project" value="UniProtKB-KW"/>
</dbReference>
<dbReference type="InterPro" id="IPR001680">
    <property type="entry name" value="WD40_rpt"/>
</dbReference>
<dbReference type="PROSITE" id="PS50082">
    <property type="entry name" value="WD_REPEATS_2"/>
    <property type="match status" value="2"/>
</dbReference>
<keyword evidence="1" id="KW-0808">Transferase</keyword>
<accession>A0ABV8G2X1</accession>
<comment type="caution">
    <text evidence="7">The sequence shown here is derived from an EMBL/GenBank/DDBJ whole genome shotgun (WGS) entry which is preliminary data.</text>
</comment>
<dbReference type="SMART" id="SM00320">
    <property type="entry name" value="WD40"/>
    <property type="match status" value="6"/>
</dbReference>
<keyword evidence="5" id="KW-0853">WD repeat</keyword>
<feature type="domain" description="Protein kinase" evidence="6">
    <location>
        <begin position="15"/>
        <end position="257"/>
    </location>
</feature>
<dbReference type="SMART" id="SM00220">
    <property type="entry name" value="S_TKc"/>
    <property type="match status" value="1"/>
</dbReference>
<evidence type="ECO:0000256" key="3">
    <source>
        <dbReference type="ARBA" id="ARBA00022777"/>
    </source>
</evidence>
<dbReference type="InterPro" id="IPR015943">
    <property type="entry name" value="WD40/YVTN_repeat-like_dom_sf"/>
</dbReference>
<evidence type="ECO:0000313" key="8">
    <source>
        <dbReference type="Proteomes" id="UP001595851"/>
    </source>
</evidence>
<dbReference type="CDD" id="cd14014">
    <property type="entry name" value="STKc_PknB_like"/>
    <property type="match status" value="1"/>
</dbReference>
<dbReference type="InterPro" id="IPR011009">
    <property type="entry name" value="Kinase-like_dom_sf"/>
</dbReference>
<dbReference type="PROSITE" id="PS00108">
    <property type="entry name" value="PROTEIN_KINASE_ST"/>
    <property type="match status" value="1"/>
</dbReference>
<dbReference type="SUPFAM" id="SSF56112">
    <property type="entry name" value="Protein kinase-like (PK-like)"/>
    <property type="match status" value="1"/>
</dbReference>
<dbReference type="InterPro" id="IPR011044">
    <property type="entry name" value="Quino_amine_DH_bsu"/>
</dbReference>
<proteinExistence type="predicted"/>
<keyword evidence="2" id="KW-0547">Nucleotide-binding</keyword>